<dbReference type="Gene3D" id="4.10.280.10">
    <property type="entry name" value="Helix-loop-helix DNA-binding domain"/>
    <property type="match status" value="1"/>
</dbReference>
<dbReference type="EnsemblMetazoa" id="AATE019141-RA">
    <property type="protein sequence ID" value="AATE019141-PA.1"/>
    <property type="gene ID" value="AATE019141"/>
</dbReference>
<accession>A0A182JJC7</accession>
<feature type="region of interest" description="Disordered" evidence="2">
    <location>
        <begin position="353"/>
        <end position="384"/>
    </location>
</feature>
<name>A0A182JJC7_ANOAO</name>
<feature type="compositionally biased region" description="Basic and acidic residues" evidence="2">
    <location>
        <begin position="257"/>
        <end position="274"/>
    </location>
</feature>
<evidence type="ECO:0000256" key="1">
    <source>
        <dbReference type="SAM" id="Coils"/>
    </source>
</evidence>
<feature type="coiled-coil region" evidence="1">
    <location>
        <begin position="590"/>
        <end position="617"/>
    </location>
</feature>
<sequence>MDTTDQQYWLLFDGFLDLPSYTLNLEHMDLGEPSSEGTSEESAGGCGFEMFGSGSAVGLQSQIINDCMWTGLCQEQQHYRQATSGADVELQKQATVVMGGEASSRSLETQVGLVGASFKSPVNIRSPFEPTRSWAHIPNGGSLLSKNYPKQEQQQPHQKQPEPQQRQQAGPVSTRNYYNSPSISERSEDQQKKEQVIPVLPERNPARGALLSEKDRQVLAPAVAEHLNPHPDTTTSTIDSNQQSLLLHTPPSSFGKSRTDIEEKSSESPLRDSRSAMVVTLSPPPARDSATVGSHSNILFHHRSFQLPLVHQNQHDGTDLHDHQLHQQQPVPYRAVPRERTCVLHRSLLKIYSASPNRPDDDEENVFARDEEEDDDEEQENGAACSVVSSDCVRMHTSGGGRCEFRQVAYVGDYSYTRPKVSCCAQTSSVTVEEIDVVSLVGKNLPNARNRQLLESCRPPNIAPHYNQNRREHIAERGHYQQQHLYPTPASSTMISCATRPPPTGAIVSGKPVPSGVARVIRGGGASKRKRSCYRSPEQRNSKNTTEKRRRLRLNHLFEVLKQQIPSLKKERRVSQLKILRKAAALCTRLIRKSAQLNELRQRQKQLYEQVQQFRVARQGA</sequence>
<dbReference type="SUPFAM" id="SSF47459">
    <property type="entry name" value="HLH, helix-loop-helix DNA-binding domain"/>
    <property type="match status" value="1"/>
</dbReference>
<evidence type="ECO:0000256" key="2">
    <source>
        <dbReference type="SAM" id="MobiDB-lite"/>
    </source>
</evidence>
<dbReference type="AlphaFoldDB" id="A0A182JJC7"/>
<feature type="compositionally biased region" description="Polar residues" evidence="2">
    <location>
        <begin position="231"/>
        <end position="256"/>
    </location>
</feature>
<organism evidence="3">
    <name type="scientific">Anopheles atroparvus</name>
    <name type="common">European mosquito</name>
    <dbReference type="NCBI Taxonomy" id="41427"/>
    <lineage>
        <taxon>Eukaryota</taxon>
        <taxon>Metazoa</taxon>
        <taxon>Ecdysozoa</taxon>
        <taxon>Arthropoda</taxon>
        <taxon>Hexapoda</taxon>
        <taxon>Insecta</taxon>
        <taxon>Pterygota</taxon>
        <taxon>Neoptera</taxon>
        <taxon>Endopterygota</taxon>
        <taxon>Diptera</taxon>
        <taxon>Nematocera</taxon>
        <taxon>Culicoidea</taxon>
        <taxon>Culicidae</taxon>
        <taxon>Anophelinae</taxon>
        <taxon>Anopheles</taxon>
    </lineage>
</organism>
<dbReference type="GO" id="GO:0046983">
    <property type="term" value="F:protein dimerization activity"/>
    <property type="evidence" value="ECO:0007669"/>
    <property type="project" value="InterPro"/>
</dbReference>
<dbReference type="InterPro" id="IPR050433">
    <property type="entry name" value="Myc_transcription_factors"/>
</dbReference>
<keyword evidence="1" id="KW-0175">Coiled coil</keyword>
<feature type="compositionally biased region" description="Acidic residues" evidence="2">
    <location>
        <begin position="360"/>
        <end position="380"/>
    </location>
</feature>
<feature type="region of interest" description="Disordered" evidence="2">
    <location>
        <begin position="226"/>
        <end position="276"/>
    </location>
</feature>
<dbReference type="PANTHER" id="PTHR45851">
    <property type="entry name" value="MYC PROTO-ONCOGENE"/>
    <property type="match status" value="1"/>
</dbReference>
<dbReference type="PROSITE" id="PS50888">
    <property type="entry name" value="BHLH"/>
    <property type="match status" value="1"/>
</dbReference>
<feature type="compositionally biased region" description="Polar residues" evidence="2">
    <location>
        <begin position="170"/>
        <end position="184"/>
    </location>
</feature>
<dbReference type="VEuPathDB" id="VectorBase:AATE019141"/>
<feature type="region of interest" description="Disordered" evidence="2">
    <location>
        <begin position="521"/>
        <end position="549"/>
    </location>
</feature>
<dbReference type="STRING" id="41427.A0A182JJC7"/>
<feature type="compositionally biased region" description="Basic and acidic residues" evidence="2">
    <location>
        <begin position="537"/>
        <end position="547"/>
    </location>
</feature>
<protein>
    <submittedName>
        <fullName evidence="3">Uncharacterized protein</fullName>
    </submittedName>
</protein>
<dbReference type="Pfam" id="PF00010">
    <property type="entry name" value="HLH"/>
    <property type="match status" value="1"/>
</dbReference>
<evidence type="ECO:0000313" key="3">
    <source>
        <dbReference type="EnsemblMetazoa" id="AATE019141-PA.1"/>
    </source>
</evidence>
<dbReference type="InterPro" id="IPR036638">
    <property type="entry name" value="HLH_DNA-bd_sf"/>
</dbReference>
<dbReference type="InterPro" id="IPR011598">
    <property type="entry name" value="bHLH_dom"/>
</dbReference>
<feature type="region of interest" description="Disordered" evidence="2">
    <location>
        <begin position="129"/>
        <end position="211"/>
    </location>
</feature>
<reference evidence="3" key="1">
    <citation type="submission" date="2022-08" db="UniProtKB">
        <authorList>
            <consortium name="EnsemblMetazoa"/>
        </authorList>
    </citation>
    <scope>IDENTIFICATION</scope>
    <source>
        <strain evidence="3">EBRO</strain>
    </source>
</reference>
<feature type="compositionally biased region" description="Low complexity" evidence="2">
    <location>
        <begin position="150"/>
        <end position="168"/>
    </location>
</feature>
<dbReference type="SMART" id="SM00353">
    <property type="entry name" value="HLH"/>
    <property type="match status" value="1"/>
</dbReference>
<feature type="compositionally biased region" description="Basic and acidic residues" evidence="2">
    <location>
        <begin position="185"/>
        <end position="195"/>
    </location>
</feature>
<proteinExistence type="predicted"/>